<dbReference type="RefSeq" id="WP_138862435.1">
    <property type="nucleotide sequence ID" value="NZ_VCPC01000001.1"/>
</dbReference>
<protein>
    <submittedName>
        <fullName evidence="2">DUF2235 domain-containing protein</fullName>
    </submittedName>
</protein>
<sequence>MSGPFQGLAQRVLGWLGRPMRSAHSPETPDRGVRTHVIILDGTLSSLEHGFETHAGVTYRLCSQMGGRVSVYYESGVQWRGWRSGLDVLMGRGINRQIRRAYGYLASRYRPGDRLFLFGYSRGAYAVRSLAGVIDRVGLLRAEHATETNIRTAYRHYEMNPDGPHSRAFAARFCHADVPIQMVGVWDTVKALGLRLPFLWKAAEERHAFHNHALGASVRNGFHALALDETREVFTPVMWRCPRDWPGRVEQMWFSGAHGDVGGQLGGYELARPLANISLIWMLERAEDCGLQFPKGWQARFYTDAGAPSVGTWRAWGKVFLLRKPREVGADWTESLHYTVRPESAERLSPGIRRSRPVN</sequence>
<dbReference type="PANTHER" id="PTHR33840:SF1">
    <property type="entry name" value="TLE1 PHOSPHOLIPASE DOMAIN-CONTAINING PROTEIN"/>
    <property type="match status" value="1"/>
</dbReference>
<evidence type="ECO:0000259" key="1">
    <source>
        <dbReference type="Pfam" id="PF09994"/>
    </source>
</evidence>
<dbReference type="InterPro" id="IPR029058">
    <property type="entry name" value="AB_hydrolase_fold"/>
</dbReference>
<organism evidence="2 3">
    <name type="scientific">Arenibacterium halophilum</name>
    <dbReference type="NCBI Taxonomy" id="2583821"/>
    <lineage>
        <taxon>Bacteria</taxon>
        <taxon>Pseudomonadati</taxon>
        <taxon>Pseudomonadota</taxon>
        <taxon>Alphaproteobacteria</taxon>
        <taxon>Rhodobacterales</taxon>
        <taxon>Paracoccaceae</taxon>
        <taxon>Arenibacterium</taxon>
    </lineage>
</organism>
<dbReference type="InterPro" id="IPR018712">
    <property type="entry name" value="Tle1-like_cat"/>
</dbReference>
<dbReference type="PANTHER" id="PTHR33840">
    <property type="match status" value="1"/>
</dbReference>
<dbReference type="SUPFAM" id="SSF53474">
    <property type="entry name" value="alpha/beta-Hydrolases"/>
    <property type="match status" value="1"/>
</dbReference>
<evidence type="ECO:0000313" key="2">
    <source>
        <dbReference type="EMBL" id="TMV15087.1"/>
    </source>
</evidence>
<dbReference type="Proteomes" id="UP001191082">
    <property type="component" value="Unassembled WGS sequence"/>
</dbReference>
<reference evidence="2 3" key="1">
    <citation type="submission" date="2019-05" db="EMBL/GenBank/DDBJ databases">
        <title>Marivita sp. nov. isolated from sea sediment.</title>
        <authorList>
            <person name="Kim W."/>
        </authorList>
    </citation>
    <scope>NUCLEOTIDE SEQUENCE [LARGE SCALE GENOMIC DNA]</scope>
    <source>
        <strain evidence="2 3">CAU 1492</strain>
    </source>
</reference>
<feature type="domain" description="T6SS Phospholipase effector Tle1-like catalytic" evidence="1">
    <location>
        <begin position="34"/>
        <end position="284"/>
    </location>
</feature>
<proteinExistence type="predicted"/>
<gene>
    <name evidence="2" type="ORF">FGK64_03725</name>
</gene>
<dbReference type="EMBL" id="VCPC01000001">
    <property type="protein sequence ID" value="TMV15087.1"/>
    <property type="molecule type" value="Genomic_DNA"/>
</dbReference>
<accession>A0ABY2XF47</accession>
<keyword evidence="3" id="KW-1185">Reference proteome</keyword>
<dbReference type="Pfam" id="PF09994">
    <property type="entry name" value="T6SS_Tle1-like_cat"/>
    <property type="match status" value="1"/>
</dbReference>
<comment type="caution">
    <text evidence="2">The sequence shown here is derived from an EMBL/GenBank/DDBJ whole genome shotgun (WGS) entry which is preliminary data.</text>
</comment>
<name>A0ABY2XF47_9RHOB</name>
<evidence type="ECO:0000313" key="3">
    <source>
        <dbReference type="Proteomes" id="UP001191082"/>
    </source>
</evidence>